<dbReference type="InterPro" id="IPR009100">
    <property type="entry name" value="AcylCoA_DH/oxidase_NM_dom_sf"/>
</dbReference>
<gene>
    <name evidence="3" type="ORF">ACM01_01430</name>
</gene>
<dbReference type="InterPro" id="IPR036250">
    <property type="entry name" value="AcylCo_DH-like_C"/>
</dbReference>
<dbReference type="AlphaFoldDB" id="A0A0J7ZQ83"/>
<dbReference type="InterPro" id="IPR050741">
    <property type="entry name" value="Acyl-CoA_dehydrogenase"/>
</dbReference>
<evidence type="ECO:0000256" key="1">
    <source>
        <dbReference type="ARBA" id="ARBA00023002"/>
    </source>
</evidence>
<dbReference type="OrthoDB" id="3404950at2"/>
<dbReference type="SUPFAM" id="SSF56645">
    <property type="entry name" value="Acyl-CoA dehydrogenase NM domain-like"/>
    <property type="match status" value="1"/>
</dbReference>
<dbReference type="GO" id="GO:0033539">
    <property type="term" value="P:fatty acid beta-oxidation using acyl-CoA dehydrogenase"/>
    <property type="evidence" value="ECO:0007669"/>
    <property type="project" value="TreeGrafter"/>
</dbReference>
<dbReference type="InterPro" id="IPR046373">
    <property type="entry name" value="Acyl-CoA_Oxase/DH_mid-dom_sf"/>
</dbReference>
<dbReference type="GO" id="GO:0005737">
    <property type="term" value="C:cytoplasm"/>
    <property type="evidence" value="ECO:0007669"/>
    <property type="project" value="TreeGrafter"/>
</dbReference>
<comment type="caution">
    <text evidence="3">The sequence shown here is derived from an EMBL/GenBank/DDBJ whole genome shotgun (WGS) entry which is preliminary data.</text>
</comment>
<evidence type="ECO:0000313" key="4">
    <source>
        <dbReference type="Proteomes" id="UP000037432"/>
    </source>
</evidence>
<dbReference type="GO" id="GO:0003995">
    <property type="term" value="F:acyl-CoA dehydrogenase activity"/>
    <property type="evidence" value="ECO:0007669"/>
    <property type="project" value="TreeGrafter"/>
</dbReference>
<dbReference type="PANTHER" id="PTHR48083">
    <property type="entry name" value="MEDIUM-CHAIN SPECIFIC ACYL-COA DEHYDROGENASE, MITOCHONDRIAL-RELATED"/>
    <property type="match status" value="1"/>
</dbReference>
<dbReference type="Gene3D" id="1.10.540.10">
    <property type="entry name" value="Acyl-CoA dehydrogenase/oxidase, N-terminal domain"/>
    <property type="match status" value="1"/>
</dbReference>
<dbReference type="GO" id="GO:0016712">
    <property type="term" value="F:oxidoreductase activity, acting on paired donors, with incorporation or reduction of molecular oxygen, reduced flavin or flavoprotein as one donor, and incorporation of one atom of oxygen"/>
    <property type="evidence" value="ECO:0007669"/>
    <property type="project" value="TreeGrafter"/>
</dbReference>
<evidence type="ECO:0000259" key="2">
    <source>
        <dbReference type="Pfam" id="PF08028"/>
    </source>
</evidence>
<dbReference type="Gene3D" id="2.40.110.10">
    <property type="entry name" value="Butyryl-CoA Dehydrogenase, subunit A, domain 2"/>
    <property type="match status" value="1"/>
</dbReference>
<dbReference type="InterPro" id="IPR037069">
    <property type="entry name" value="AcylCoA_DH/ox_N_sf"/>
</dbReference>
<dbReference type="Pfam" id="PF08028">
    <property type="entry name" value="Acyl-CoA_dh_2"/>
    <property type="match status" value="1"/>
</dbReference>
<proteinExistence type="predicted"/>
<name>A0A0J7ZQ83_STRVR</name>
<accession>A0A0J7ZQ83</accession>
<dbReference type="PANTHER" id="PTHR48083:SF19">
    <property type="entry name" value="FLAVIN-DEPENDENT MONOOXYGENASE, OXYGENASE SUBUNIT HSAA"/>
    <property type="match status" value="1"/>
</dbReference>
<dbReference type="Gene3D" id="1.20.140.10">
    <property type="entry name" value="Butyryl-CoA Dehydrogenase, subunit A, domain 3"/>
    <property type="match status" value="1"/>
</dbReference>
<feature type="domain" description="Acyl-CoA dehydrogenase C-terminal" evidence="2">
    <location>
        <begin position="230"/>
        <end position="359"/>
    </location>
</feature>
<sequence>MSAATACAPPVSEARRIAEAGAHRADLDRCLAAPTVRALTEAGFPRHFVPRAFGGAAGGFTDCLERVAELSEGCAAAGWCASLFAAHARMAGFLPAEGQARVWRDGPDARIAAVVVPSGEAARTGDGWSLSGTWQFVSGVDFADWALLACREPETGAIRFFAVPRDAWAVEDTWYTVGLRGTGSRTVHVDAVFVPGHLTFAQADLLAGRADPALSEPCHAVPFRLVNGLTMVAPALGAARGALAAWTRWIARKTEVSMGSVVRAAERPTVQSALARASAAIDSAGLLLERVARAADSEGAGAQDLVPRSHRDHAIAADLLATAVESLMRACGARGQAEGSPVERAWRDVHAAASHAALQFDSNAALYARHVLGERQS</sequence>
<protein>
    <recommendedName>
        <fullName evidence="2">Acyl-CoA dehydrogenase C-terminal domain-containing protein</fullName>
    </recommendedName>
</protein>
<dbReference type="EMBL" id="LFNT01000001">
    <property type="protein sequence ID" value="KMS77318.1"/>
    <property type="molecule type" value="Genomic_DNA"/>
</dbReference>
<reference evidence="3 4" key="1">
    <citation type="submission" date="2015-06" db="EMBL/GenBank/DDBJ databases">
        <authorList>
            <person name="Ju K.-S."/>
            <person name="Doroghazi J.R."/>
            <person name="Metcalf W.W."/>
        </authorList>
    </citation>
    <scope>NUCLEOTIDE SEQUENCE [LARGE SCALE GENOMIC DNA]</scope>
    <source>
        <strain evidence="3 4">NRRL 3414</strain>
    </source>
</reference>
<organism evidence="3 4">
    <name type="scientific">Streptomyces viridochromogenes</name>
    <dbReference type="NCBI Taxonomy" id="1938"/>
    <lineage>
        <taxon>Bacteria</taxon>
        <taxon>Bacillati</taxon>
        <taxon>Actinomycetota</taxon>
        <taxon>Actinomycetes</taxon>
        <taxon>Kitasatosporales</taxon>
        <taxon>Streptomycetaceae</taxon>
        <taxon>Streptomyces</taxon>
    </lineage>
</organism>
<dbReference type="GO" id="GO:0050660">
    <property type="term" value="F:flavin adenine dinucleotide binding"/>
    <property type="evidence" value="ECO:0007669"/>
    <property type="project" value="InterPro"/>
</dbReference>
<dbReference type="Proteomes" id="UP000037432">
    <property type="component" value="Unassembled WGS sequence"/>
</dbReference>
<evidence type="ECO:0000313" key="3">
    <source>
        <dbReference type="EMBL" id="KMS77318.1"/>
    </source>
</evidence>
<dbReference type="RefSeq" id="WP_048579110.1">
    <property type="nucleotide sequence ID" value="NZ_LFNT01000001.1"/>
</dbReference>
<dbReference type="SUPFAM" id="SSF47203">
    <property type="entry name" value="Acyl-CoA dehydrogenase C-terminal domain-like"/>
    <property type="match status" value="1"/>
</dbReference>
<keyword evidence="1" id="KW-0560">Oxidoreductase</keyword>
<dbReference type="PIRSF" id="PIRSF016578">
    <property type="entry name" value="HsaA"/>
    <property type="match status" value="1"/>
</dbReference>
<dbReference type="InterPro" id="IPR013107">
    <property type="entry name" value="Acyl-CoA_DH_C"/>
</dbReference>
<dbReference type="PATRIC" id="fig|1938.3.peg.3321"/>